<dbReference type="InterPro" id="IPR023213">
    <property type="entry name" value="CAT-like_dom_sf"/>
</dbReference>
<dbReference type="GO" id="GO:0016747">
    <property type="term" value="F:acyltransferase activity, transferring groups other than amino-acyl groups"/>
    <property type="evidence" value="ECO:0007669"/>
    <property type="project" value="UniProtKB-ARBA"/>
</dbReference>
<organism evidence="3 4">
    <name type="scientific">Corchorus olitorius</name>
    <dbReference type="NCBI Taxonomy" id="93759"/>
    <lineage>
        <taxon>Eukaryota</taxon>
        <taxon>Viridiplantae</taxon>
        <taxon>Streptophyta</taxon>
        <taxon>Embryophyta</taxon>
        <taxon>Tracheophyta</taxon>
        <taxon>Spermatophyta</taxon>
        <taxon>Magnoliopsida</taxon>
        <taxon>eudicotyledons</taxon>
        <taxon>Gunneridae</taxon>
        <taxon>Pentapetalae</taxon>
        <taxon>rosids</taxon>
        <taxon>malvids</taxon>
        <taxon>Malvales</taxon>
        <taxon>Malvaceae</taxon>
        <taxon>Grewioideae</taxon>
        <taxon>Apeibeae</taxon>
        <taxon>Corchorus</taxon>
    </lineage>
</organism>
<protein>
    <submittedName>
        <fullName evidence="3">Transferase</fullName>
    </submittedName>
</protein>
<dbReference type="AlphaFoldDB" id="A0A1R3GZG4"/>
<evidence type="ECO:0000256" key="1">
    <source>
        <dbReference type="ARBA" id="ARBA00022679"/>
    </source>
</evidence>
<evidence type="ECO:0000256" key="2">
    <source>
        <dbReference type="ARBA" id="ARBA00023315"/>
    </source>
</evidence>
<comment type="caution">
    <text evidence="3">The sequence shown here is derived from an EMBL/GenBank/DDBJ whole genome shotgun (WGS) entry which is preliminary data.</text>
</comment>
<proteinExistence type="predicted"/>
<dbReference type="Proteomes" id="UP000187203">
    <property type="component" value="Unassembled WGS sequence"/>
</dbReference>
<keyword evidence="2" id="KW-0012">Acyltransferase</keyword>
<dbReference type="PANTHER" id="PTHR31625">
    <property type="match status" value="1"/>
</dbReference>
<sequence>MAEAGEMKVLDSCHVSPPPGSVPNTSLRLTFFDLPWFPFPNIQRLFFYKFPHPTSHFMETIIPLLKHSLSLTLQHFFPYAAKLICPPPPGKPYIHYRDGDFVTFTVVESSADFNHIVANYPRDVKVLQPFAPKLLPTEAEDGIRFLPIVAFQGCH</sequence>
<gene>
    <name evidence="3" type="ORF">COLO4_32494</name>
</gene>
<dbReference type="InterPro" id="IPR051504">
    <property type="entry name" value="Plant_metabolite_acyltrans"/>
</dbReference>
<evidence type="ECO:0000313" key="4">
    <source>
        <dbReference type="Proteomes" id="UP000187203"/>
    </source>
</evidence>
<dbReference type="Gene3D" id="3.30.559.10">
    <property type="entry name" value="Chloramphenicol acetyltransferase-like domain"/>
    <property type="match status" value="1"/>
</dbReference>
<name>A0A1R3GZG4_9ROSI</name>
<accession>A0A1R3GZG4</accession>
<reference evidence="4" key="1">
    <citation type="submission" date="2013-09" db="EMBL/GenBank/DDBJ databases">
        <title>Corchorus olitorius genome sequencing.</title>
        <authorList>
            <person name="Alam M."/>
            <person name="Haque M.S."/>
            <person name="Islam M.S."/>
            <person name="Emdad E.M."/>
            <person name="Islam M.M."/>
            <person name="Ahmed B."/>
            <person name="Halim A."/>
            <person name="Hossen Q.M.M."/>
            <person name="Hossain M.Z."/>
            <person name="Ahmed R."/>
            <person name="Khan M.M."/>
            <person name="Islam R."/>
            <person name="Rashid M.M."/>
            <person name="Khan S.A."/>
            <person name="Rahman M.S."/>
            <person name="Alam M."/>
            <person name="Yahiya A.S."/>
            <person name="Khan M.S."/>
            <person name="Azam M.S."/>
            <person name="Haque T."/>
            <person name="Lashkar M.Z.H."/>
            <person name="Akhand A.I."/>
            <person name="Morshed G."/>
            <person name="Roy S."/>
            <person name="Uddin K.S."/>
            <person name="Rabeya T."/>
            <person name="Hossain A.S."/>
            <person name="Chowdhury A."/>
            <person name="Snigdha A.R."/>
            <person name="Mortoza M.S."/>
            <person name="Matin S.A."/>
            <person name="Hoque S.M.E."/>
            <person name="Islam M.K."/>
            <person name="Roy D.K."/>
            <person name="Haider R."/>
            <person name="Moosa M.M."/>
            <person name="Elias S.M."/>
            <person name="Hasan A.M."/>
            <person name="Jahan S."/>
            <person name="Shafiuddin M."/>
            <person name="Mahmood N."/>
            <person name="Shommy N.S."/>
        </authorList>
    </citation>
    <scope>NUCLEOTIDE SEQUENCE [LARGE SCALE GENOMIC DNA]</scope>
    <source>
        <strain evidence="4">cv. O-4</strain>
    </source>
</reference>
<evidence type="ECO:0000313" key="3">
    <source>
        <dbReference type="EMBL" id="OMO63396.1"/>
    </source>
</evidence>
<dbReference type="STRING" id="93759.A0A1R3GZG4"/>
<keyword evidence="4" id="KW-1185">Reference proteome</keyword>
<dbReference type="OrthoDB" id="1862401at2759"/>
<keyword evidence="1 3" id="KW-0808">Transferase</keyword>
<dbReference type="EMBL" id="AWUE01021125">
    <property type="protein sequence ID" value="OMO63396.1"/>
    <property type="molecule type" value="Genomic_DNA"/>
</dbReference>
<dbReference type="Pfam" id="PF02458">
    <property type="entry name" value="Transferase"/>
    <property type="match status" value="1"/>
</dbReference>